<evidence type="ECO:0000256" key="1">
    <source>
        <dbReference type="SAM" id="SignalP"/>
    </source>
</evidence>
<dbReference type="EMBL" id="CP045652">
    <property type="protein sequence ID" value="QGA26128.1"/>
    <property type="molecule type" value="Genomic_DNA"/>
</dbReference>
<sequence>MHLKKILSLGLISIPFLLNAQALKCPPVDAYGNANQKFDLTMGGGATWLYGDINHESNLGYAGVLKLDYKLYKGLYIGVEGQLGRLRSKGNDNPLDQDWDPRYVINQFYATGLINATVYPYRFFINERDLFRASGFEKYVLNGFHVSIGAGGIFNNYAKVNRNSTYRYRANDGSEIVQDIPPGTVNGPHEVTERTDANGNVITGKAYKRKTKDVLFPVVSAGVAVPLNKYSSFYRSGYYSLVVNTQFAFSQGEDLDGYDPLDAGGLPASKYNDMYNFTSIGLRYTF</sequence>
<protein>
    <recommendedName>
        <fullName evidence="4">Outer membrane beta-barrel protein</fullName>
    </recommendedName>
</protein>
<keyword evidence="1" id="KW-0732">Signal</keyword>
<dbReference type="KEGG" id="sphe:GFH32_07230"/>
<evidence type="ECO:0000313" key="2">
    <source>
        <dbReference type="EMBL" id="QGA26128.1"/>
    </source>
</evidence>
<evidence type="ECO:0008006" key="4">
    <source>
        <dbReference type="Google" id="ProtNLM"/>
    </source>
</evidence>
<proteinExistence type="predicted"/>
<gene>
    <name evidence="2" type="ORF">GFH32_07230</name>
</gene>
<evidence type="ECO:0000313" key="3">
    <source>
        <dbReference type="Proteomes" id="UP000326921"/>
    </source>
</evidence>
<dbReference type="Proteomes" id="UP000326921">
    <property type="component" value="Chromosome"/>
</dbReference>
<reference evidence="2 3" key="1">
    <citation type="submission" date="2019-10" db="EMBL/GenBank/DDBJ databases">
        <authorList>
            <person name="Dong K."/>
        </authorList>
    </citation>
    <scope>NUCLEOTIDE SEQUENCE [LARGE SCALE GENOMIC DNA]</scope>
    <source>
        <strain evidence="3">dk4302</strain>
    </source>
</reference>
<feature type="chain" id="PRO_5024969723" description="Outer membrane beta-barrel protein" evidence="1">
    <location>
        <begin position="21"/>
        <end position="286"/>
    </location>
</feature>
<keyword evidence="3" id="KW-1185">Reference proteome</keyword>
<dbReference type="AlphaFoldDB" id="A0A5Q0QEE5"/>
<name>A0A5Q0QEE5_9SPHI</name>
<dbReference type="RefSeq" id="WP_153510678.1">
    <property type="nucleotide sequence ID" value="NZ_CP045652.1"/>
</dbReference>
<accession>A0A5Q0QEE5</accession>
<organism evidence="2 3">
    <name type="scientific">Sphingobacterium zhuxiongii</name>
    <dbReference type="NCBI Taxonomy" id="2662364"/>
    <lineage>
        <taxon>Bacteria</taxon>
        <taxon>Pseudomonadati</taxon>
        <taxon>Bacteroidota</taxon>
        <taxon>Sphingobacteriia</taxon>
        <taxon>Sphingobacteriales</taxon>
        <taxon>Sphingobacteriaceae</taxon>
        <taxon>Sphingobacterium</taxon>
    </lineage>
</organism>
<feature type="signal peptide" evidence="1">
    <location>
        <begin position="1"/>
        <end position="20"/>
    </location>
</feature>